<reference evidence="4 5" key="1">
    <citation type="submission" date="2016-10" db="EMBL/GenBank/DDBJ databases">
        <authorList>
            <person name="de Groot N.N."/>
        </authorList>
    </citation>
    <scope>NUCLEOTIDE SEQUENCE [LARGE SCALE GENOMIC DNA]</scope>
    <source>
        <strain evidence="4 5">CGMCC 1.8925</strain>
    </source>
</reference>
<sequence length="223" mass="23354">MAARHDAVILCIAHDDRLAAGLAGLVAAGRPVVTLATEIRCPGAIYVGPDNRQSGRVAGDMVGRLLGAAGGEVLVIAGHLSMLGHAERVAGFDEVLTARYPTCRVVARVESHDQADLAADLTWRELQRHPGIRAIYNAAVGASAVAAALAARGRAQEVVLVGHELTEDSRPLLASGAIDALIDQDPALEIQTAIAAIARRHGRVPDGPVVPFTPLRIVMRENC</sequence>
<name>A0A1G5B5J0_9RHOB</name>
<gene>
    <name evidence="4" type="ORF">SAMN05660710_00003</name>
</gene>
<dbReference type="STRING" id="336292.SAMN05660710_00003"/>
<dbReference type="GO" id="GO:0030246">
    <property type="term" value="F:carbohydrate binding"/>
    <property type="evidence" value="ECO:0007669"/>
    <property type="project" value="TreeGrafter"/>
</dbReference>
<keyword evidence="5" id="KW-1185">Reference proteome</keyword>
<evidence type="ECO:0000256" key="1">
    <source>
        <dbReference type="ARBA" id="ARBA00004418"/>
    </source>
</evidence>
<dbReference type="InterPro" id="IPR050555">
    <property type="entry name" value="Bact_Solute-Bind_Prot2"/>
</dbReference>
<dbReference type="PANTHER" id="PTHR30036:SF7">
    <property type="entry name" value="ABC TRANSPORTER PERIPLASMIC-BINDING PROTEIN YPHF"/>
    <property type="match status" value="1"/>
</dbReference>
<organism evidence="4 5">
    <name type="scientific">Paracoccus tibetensis</name>
    <dbReference type="NCBI Taxonomy" id="336292"/>
    <lineage>
        <taxon>Bacteria</taxon>
        <taxon>Pseudomonadati</taxon>
        <taxon>Pseudomonadota</taxon>
        <taxon>Alphaproteobacteria</taxon>
        <taxon>Rhodobacterales</taxon>
        <taxon>Paracoccaceae</taxon>
        <taxon>Paracoccus</taxon>
    </lineage>
</organism>
<comment type="similarity">
    <text evidence="2">Belongs to the bacterial solute-binding protein 2 family.</text>
</comment>
<evidence type="ECO:0000313" key="4">
    <source>
        <dbReference type="EMBL" id="SCX85300.1"/>
    </source>
</evidence>
<dbReference type="InterPro" id="IPR028082">
    <property type="entry name" value="Peripla_BP_I"/>
</dbReference>
<dbReference type="CDD" id="cd06307">
    <property type="entry name" value="PBP1_sugar_binding"/>
    <property type="match status" value="1"/>
</dbReference>
<proteinExistence type="inferred from homology"/>
<dbReference type="InterPro" id="IPR025997">
    <property type="entry name" value="SBP_2_dom"/>
</dbReference>
<dbReference type="Gene3D" id="3.40.50.2300">
    <property type="match status" value="2"/>
</dbReference>
<feature type="domain" description="Periplasmic binding protein" evidence="3">
    <location>
        <begin position="3"/>
        <end position="198"/>
    </location>
</feature>
<dbReference type="EMBL" id="FMVT01000001">
    <property type="protein sequence ID" value="SCX85300.1"/>
    <property type="molecule type" value="Genomic_DNA"/>
</dbReference>
<accession>A0A1G5B5J0</accession>
<dbReference type="Pfam" id="PF13407">
    <property type="entry name" value="Peripla_BP_4"/>
    <property type="match status" value="1"/>
</dbReference>
<evidence type="ECO:0000259" key="3">
    <source>
        <dbReference type="Pfam" id="PF13407"/>
    </source>
</evidence>
<dbReference type="PANTHER" id="PTHR30036">
    <property type="entry name" value="D-XYLOSE-BINDING PERIPLASMIC PROTEIN"/>
    <property type="match status" value="1"/>
</dbReference>
<protein>
    <submittedName>
        <fullName evidence="4">Substrate-binding protein domain-containing protein</fullName>
    </submittedName>
</protein>
<comment type="subcellular location">
    <subcellularLocation>
        <location evidence="1">Periplasm</location>
    </subcellularLocation>
</comment>
<evidence type="ECO:0000313" key="5">
    <source>
        <dbReference type="Proteomes" id="UP000199502"/>
    </source>
</evidence>
<evidence type="ECO:0000256" key="2">
    <source>
        <dbReference type="ARBA" id="ARBA00007639"/>
    </source>
</evidence>
<dbReference type="GO" id="GO:0030288">
    <property type="term" value="C:outer membrane-bounded periplasmic space"/>
    <property type="evidence" value="ECO:0007669"/>
    <property type="project" value="TreeGrafter"/>
</dbReference>
<dbReference type="Proteomes" id="UP000199502">
    <property type="component" value="Unassembled WGS sequence"/>
</dbReference>
<dbReference type="AlphaFoldDB" id="A0A1G5B5J0"/>
<dbReference type="SUPFAM" id="SSF53822">
    <property type="entry name" value="Periplasmic binding protein-like I"/>
    <property type="match status" value="1"/>
</dbReference>